<accession>A0A1B6FQZ6</accession>
<dbReference type="PANTHER" id="PTHR28678">
    <property type="entry name" value="CODANIN-1"/>
    <property type="match status" value="1"/>
</dbReference>
<evidence type="ECO:0000313" key="3">
    <source>
        <dbReference type="EMBL" id="JAS52594.1"/>
    </source>
</evidence>
<evidence type="ECO:0000256" key="1">
    <source>
        <dbReference type="SAM" id="Coils"/>
    </source>
</evidence>
<feature type="coiled-coil region" evidence="1">
    <location>
        <begin position="43"/>
        <end position="71"/>
    </location>
</feature>
<keyword evidence="1" id="KW-0175">Coiled coil</keyword>
<reference evidence="3" key="1">
    <citation type="submission" date="2015-11" db="EMBL/GenBank/DDBJ databases">
        <title>De novo transcriptome assembly of four potential Pierce s Disease insect vectors from Arizona vineyards.</title>
        <authorList>
            <person name="Tassone E.E."/>
        </authorList>
    </citation>
    <scope>NUCLEOTIDE SEQUENCE</scope>
</reference>
<evidence type="ECO:0000259" key="2">
    <source>
        <dbReference type="Pfam" id="PF15296"/>
    </source>
</evidence>
<dbReference type="PANTHER" id="PTHR28678:SF1">
    <property type="entry name" value="CODANIN-1"/>
    <property type="match status" value="1"/>
</dbReference>
<dbReference type="InterPro" id="IPR040031">
    <property type="entry name" value="Codanin-1"/>
</dbReference>
<dbReference type="AlphaFoldDB" id="A0A1B6FQZ6"/>
<organism evidence="3">
    <name type="scientific">Cuerna arida</name>
    <dbReference type="NCBI Taxonomy" id="1464854"/>
    <lineage>
        <taxon>Eukaryota</taxon>
        <taxon>Metazoa</taxon>
        <taxon>Ecdysozoa</taxon>
        <taxon>Arthropoda</taxon>
        <taxon>Hexapoda</taxon>
        <taxon>Insecta</taxon>
        <taxon>Pterygota</taxon>
        <taxon>Neoptera</taxon>
        <taxon>Paraneoptera</taxon>
        <taxon>Hemiptera</taxon>
        <taxon>Auchenorrhyncha</taxon>
        <taxon>Membracoidea</taxon>
        <taxon>Cicadellidae</taxon>
        <taxon>Cicadellinae</taxon>
        <taxon>Proconiini</taxon>
        <taxon>Cuerna</taxon>
    </lineage>
</organism>
<dbReference type="GO" id="GO:0005634">
    <property type="term" value="C:nucleus"/>
    <property type="evidence" value="ECO:0007669"/>
    <property type="project" value="TreeGrafter"/>
</dbReference>
<dbReference type="GO" id="GO:0006325">
    <property type="term" value="P:chromatin organization"/>
    <property type="evidence" value="ECO:0007669"/>
    <property type="project" value="TreeGrafter"/>
</dbReference>
<feature type="domain" description="Codanin-1 C-terminal" evidence="2">
    <location>
        <begin position="2"/>
        <end position="48"/>
    </location>
</feature>
<sequence>MELEESFLSSQAPSFRATVEFVAERISSSCIKHICSNVIAPCKEEASTLYNKQKEENKKLSKQEVQTQVEEACQSTLARIHTALDDHCGPQVGQALTLLLGPDASDAAIFGSAHNICGRRCRERIINWLNSHIKLSNIFTKIFNGTDVKHNGDQTTERKDVEHKDLAMSPPDLLIELQERLCQCIENRDLSISEEQVLDLINKVAETVKHRSDLVPHAEQTLHSITVDYCIVLMAHCPGVLTTEVLHRLCSLWLTFVPQSTPLERVLSSRNVLLLCQSGPQVAQESWRQLSRLLVLLLKEELLAPKKLEAQFVALFRKDWPPMVHSLMGTCLSSMLELIRQDPMCNKNPKFVLMLEWVNEMMNELARDDICEDS</sequence>
<dbReference type="EMBL" id="GECZ01017175">
    <property type="protein sequence ID" value="JAS52594.1"/>
    <property type="molecule type" value="Transcribed_RNA"/>
</dbReference>
<protein>
    <recommendedName>
        <fullName evidence="2">Codanin-1 C-terminal domain-containing protein</fullName>
    </recommendedName>
</protein>
<dbReference type="InterPro" id="IPR028171">
    <property type="entry name" value="Codanin-1_C"/>
</dbReference>
<proteinExistence type="predicted"/>
<gene>
    <name evidence="3" type="ORF">g.9573</name>
</gene>
<name>A0A1B6FQZ6_9HEMI</name>
<dbReference type="Pfam" id="PF15296">
    <property type="entry name" value="Codanin-1_C"/>
    <property type="match status" value="1"/>
</dbReference>